<dbReference type="InterPro" id="IPR016181">
    <property type="entry name" value="Acyl_CoA_acyltransferase"/>
</dbReference>
<accession>A0A1R1EP23</accession>
<dbReference type="CDD" id="cd04301">
    <property type="entry name" value="NAT_SF"/>
    <property type="match status" value="2"/>
</dbReference>
<dbReference type="PROSITE" id="PS51186">
    <property type="entry name" value="GNAT"/>
    <property type="match status" value="2"/>
</dbReference>
<dbReference type="Gene3D" id="3.40.630.30">
    <property type="match status" value="2"/>
</dbReference>
<proteinExistence type="predicted"/>
<keyword evidence="2" id="KW-0012">Acyltransferase</keyword>
<feature type="domain" description="N-acetyltransferase" evidence="3">
    <location>
        <begin position="144"/>
        <end position="279"/>
    </location>
</feature>
<keyword evidence="1" id="KW-0808">Transferase</keyword>
<dbReference type="STRING" id="297318.BK138_17055"/>
<reference evidence="4 5" key="1">
    <citation type="submission" date="2016-11" db="EMBL/GenBank/DDBJ databases">
        <title>Paenibacillus species isolates.</title>
        <authorList>
            <person name="Beno S.M."/>
        </authorList>
    </citation>
    <scope>NUCLEOTIDE SEQUENCE [LARGE SCALE GENOMIC DNA]</scope>
    <source>
        <strain evidence="4 5">FSL R5-0378</strain>
    </source>
</reference>
<keyword evidence="5" id="KW-1185">Reference proteome</keyword>
<dbReference type="Pfam" id="PF00583">
    <property type="entry name" value="Acetyltransf_1"/>
    <property type="match status" value="1"/>
</dbReference>
<evidence type="ECO:0000256" key="1">
    <source>
        <dbReference type="ARBA" id="ARBA00022679"/>
    </source>
</evidence>
<dbReference type="SUPFAM" id="SSF55729">
    <property type="entry name" value="Acyl-CoA N-acyltransferases (Nat)"/>
    <property type="match status" value="2"/>
</dbReference>
<dbReference type="AlphaFoldDB" id="A0A1R1EP23"/>
<feature type="domain" description="N-acetyltransferase" evidence="3">
    <location>
        <begin position="1"/>
        <end position="133"/>
    </location>
</feature>
<dbReference type="GO" id="GO:0016747">
    <property type="term" value="F:acyltransferase activity, transferring groups other than amino-acyl groups"/>
    <property type="evidence" value="ECO:0007669"/>
    <property type="project" value="InterPro"/>
</dbReference>
<organism evidence="4 5">
    <name type="scientific">Paenibacillus rhizosphaerae</name>
    <dbReference type="NCBI Taxonomy" id="297318"/>
    <lineage>
        <taxon>Bacteria</taxon>
        <taxon>Bacillati</taxon>
        <taxon>Bacillota</taxon>
        <taxon>Bacilli</taxon>
        <taxon>Bacillales</taxon>
        <taxon>Paenibacillaceae</taxon>
        <taxon>Paenibacillus</taxon>
    </lineage>
</organism>
<protein>
    <recommendedName>
        <fullName evidence="3">N-acetyltransferase domain-containing protein</fullName>
    </recommendedName>
</protein>
<dbReference type="InterPro" id="IPR000182">
    <property type="entry name" value="GNAT_dom"/>
</dbReference>
<comment type="caution">
    <text evidence="4">The sequence shown here is derived from an EMBL/GenBank/DDBJ whole genome shotgun (WGS) entry which is preliminary data.</text>
</comment>
<evidence type="ECO:0000313" key="5">
    <source>
        <dbReference type="Proteomes" id="UP000187172"/>
    </source>
</evidence>
<evidence type="ECO:0000259" key="3">
    <source>
        <dbReference type="PROSITE" id="PS51186"/>
    </source>
</evidence>
<evidence type="ECO:0000256" key="2">
    <source>
        <dbReference type="ARBA" id="ARBA00023315"/>
    </source>
</evidence>
<gene>
    <name evidence="4" type="ORF">BK138_17055</name>
</gene>
<sequence>MLNPSQLGDISALQELCERADAITLKLNWSMLKSRPADAKLDFFHYSGDMLTGFLALYPLGGGLEVCGMVHPDYRRQGIFTNLWKDAIRSANVSAYKTILLNTPASSSSGIGFIESQGGVFCHSEYQMKWHDDGQTVAEAYPSVQLRSAELADMEDIIAIDQEGFEMSREESAEIYSSLLQETGTRPLIIKRDGVTVGKVSLEDTGSDTWIYGFAVKASVRGQGIGRSTLMLIVSEAIARGRDIWLEVAVQNPNALRLYESCGFKVMRQQDYYEYMASQ</sequence>
<name>A0A1R1EP23_9BACL</name>
<dbReference type="InterPro" id="IPR050680">
    <property type="entry name" value="YpeA/RimI_acetyltransf"/>
</dbReference>
<dbReference type="Proteomes" id="UP000187172">
    <property type="component" value="Unassembled WGS sequence"/>
</dbReference>
<dbReference type="EMBL" id="MRTP01000004">
    <property type="protein sequence ID" value="OMF53547.1"/>
    <property type="molecule type" value="Genomic_DNA"/>
</dbReference>
<dbReference type="PANTHER" id="PTHR43420">
    <property type="entry name" value="ACETYLTRANSFERASE"/>
    <property type="match status" value="1"/>
</dbReference>
<evidence type="ECO:0000313" key="4">
    <source>
        <dbReference type="EMBL" id="OMF53547.1"/>
    </source>
</evidence>